<evidence type="ECO:0000313" key="2">
    <source>
        <dbReference type="Proteomes" id="UP000191144"/>
    </source>
</evidence>
<evidence type="ECO:0000313" key="1">
    <source>
        <dbReference type="EMBL" id="SCU89295.1"/>
    </source>
</evidence>
<sequence length="214" mass="23814">MPLAPKYLASHTISTTKRLQVGKPQAHVIELYLDYCCPFSKILYLKWIKDVIPAIEKQLNKEFEFQFVHVAQPWHPSSGLMHEAALAVAQVDSGLFQDFSKSLFEQQAKWFDEACYIKSRKQIYEELASLATSVGVPGNDVLKLLTINEQPFEHNGFPKNGGNAIGPSLKYFTRYHRQNGAHVTPTVAVNGIINGNIGSGTSPEEVIKLLDAAT</sequence>
<dbReference type="Proteomes" id="UP000191144">
    <property type="component" value="Chromosome E"/>
</dbReference>
<keyword evidence="2" id="KW-1185">Reference proteome</keyword>
<dbReference type="Gene3D" id="3.40.30.10">
    <property type="entry name" value="Glutaredoxin"/>
    <property type="match status" value="1"/>
</dbReference>
<organism evidence="1 2">
    <name type="scientific">Lachancea meyersii CBS 8951</name>
    <dbReference type="NCBI Taxonomy" id="1266667"/>
    <lineage>
        <taxon>Eukaryota</taxon>
        <taxon>Fungi</taxon>
        <taxon>Dikarya</taxon>
        <taxon>Ascomycota</taxon>
        <taxon>Saccharomycotina</taxon>
        <taxon>Saccharomycetes</taxon>
        <taxon>Saccharomycetales</taxon>
        <taxon>Saccharomycetaceae</taxon>
        <taxon>Lachancea</taxon>
    </lineage>
</organism>
<name>A0A1G4JG53_9SACH</name>
<protein>
    <submittedName>
        <fullName evidence="1">LAME_0E02872g1_1</fullName>
    </submittedName>
</protein>
<proteinExistence type="predicted"/>
<dbReference type="AlphaFoldDB" id="A0A1G4JG53"/>
<accession>A0A1G4JG53</accession>
<dbReference type="InterPro" id="IPR036249">
    <property type="entry name" value="Thioredoxin-like_sf"/>
</dbReference>
<dbReference type="OrthoDB" id="37297at2759"/>
<dbReference type="EMBL" id="LT598481">
    <property type="protein sequence ID" value="SCU89295.1"/>
    <property type="molecule type" value="Genomic_DNA"/>
</dbReference>
<dbReference type="PANTHER" id="PTHR33875">
    <property type="entry name" value="OS09G0542200 PROTEIN"/>
    <property type="match status" value="1"/>
</dbReference>
<gene>
    <name evidence="1" type="ORF">LAME_0E02872G</name>
</gene>
<reference evidence="2" key="1">
    <citation type="submission" date="2016-03" db="EMBL/GenBank/DDBJ databases">
        <authorList>
            <person name="Devillers Hugo."/>
        </authorList>
    </citation>
    <scope>NUCLEOTIDE SEQUENCE [LARGE SCALE GENOMIC DNA]</scope>
</reference>
<dbReference type="PANTHER" id="PTHR33875:SF2">
    <property type="entry name" value="ACR183CP"/>
    <property type="match status" value="1"/>
</dbReference>
<dbReference type="SUPFAM" id="SSF52833">
    <property type="entry name" value="Thioredoxin-like"/>
    <property type="match status" value="1"/>
</dbReference>